<dbReference type="Proteomes" id="UP001054945">
    <property type="component" value="Unassembled WGS sequence"/>
</dbReference>
<evidence type="ECO:0000313" key="2">
    <source>
        <dbReference type="Proteomes" id="UP001054945"/>
    </source>
</evidence>
<reference evidence="1 2" key="1">
    <citation type="submission" date="2021-06" db="EMBL/GenBank/DDBJ databases">
        <title>Caerostris extrusa draft genome.</title>
        <authorList>
            <person name="Kono N."/>
            <person name="Arakawa K."/>
        </authorList>
    </citation>
    <scope>NUCLEOTIDE SEQUENCE [LARGE SCALE GENOMIC DNA]</scope>
</reference>
<accession>A0AAV4SPJ3</accession>
<sequence length="88" mass="9720">MNHTMNPSLLIYSSEKEVGMYEMIPSVWFPTSHSNGYDQSIGASFGIEIFRGQSFSTPKKIQCIAKQENAGKYGINFGSFSEADLSNA</sequence>
<organism evidence="1 2">
    <name type="scientific">Caerostris extrusa</name>
    <name type="common">Bark spider</name>
    <name type="synonym">Caerostris bankana</name>
    <dbReference type="NCBI Taxonomy" id="172846"/>
    <lineage>
        <taxon>Eukaryota</taxon>
        <taxon>Metazoa</taxon>
        <taxon>Ecdysozoa</taxon>
        <taxon>Arthropoda</taxon>
        <taxon>Chelicerata</taxon>
        <taxon>Arachnida</taxon>
        <taxon>Araneae</taxon>
        <taxon>Araneomorphae</taxon>
        <taxon>Entelegynae</taxon>
        <taxon>Araneoidea</taxon>
        <taxon>Araneidae</taxon>
        <taxon>Caerostris</taxon>
    </lineage>
</organism>
<dbReference type="EMBL" id="BPLR01009774">
    <property type="protein sequence ID" value="GIY34482.1"/>
    <property type="molecule type" value="Genomic_DNA"/>
</dbReference>
<name>A0AAV4SPJ3_CAEEX</name>
<protein>
    <submittedName>
        <fullName evidence="1">Uncharacterized protein</fullName>
    </submittedName>
</protein>
<comment type="caution">
    <text evidence="1">The sequence shown here is derived from an EMBL/GenBank/DDBJ whole genome shotgun (WGS) entry which is preliminary data.</text>
</comment>
<gene>
    <name evidence="1" type="ORF">CEXT_592161</name>
</gene>
<dbReference type="AlphaFoldDB" id="A0AAV4SPJ3"/>
<evidence type="ECO:0000313" key="1">
    <source>
        <dbReference type="EMBL" id="GIY34482.1"/>
    </source>
</evidence>
<proteinExistence type="predicted"/>
<keyword evidence="2" id="KW-1185">Reference proteome</keyword>